<dbReference type="SUPFAM" id="SSF55073">
    <property type="entry name" value="Nucleotide cyclase"/>
    <property type="match status" value="1"/>
</dbReference>
<dbReference type="Gene3D" id="3.30.450.40">
    <property type="match status" value="1"/>
</dbReference>
<evidence type="ECO:0000259" key="3">
    <source>
        <dbReference type="PROSITE" id="PS50887"/>
    </source>
</evidence>
<dbReference type="Pfam" id="PF13185">
    <property type="entry name" value="GAF_2"/>
    <property type="match status" value="1"/>
</dbReference>
<evidence type="ECO:0000256" key="2">
    <source>
        <dbReference type="ARBA" id="ARBA00034247"/>
    </source>
</evidence>
<dbReference type="InterPro" id="IPR000160">
    <property type="entry name" value="GGDEF_dom"/>
</dbReference>
<dbReference type="EC" id="2.7.7.65" evidence="1"/>
<gene>
    <name evidence="4" type="ORF">D3874_13840</name>
</gene>
<comment type="caution">
    <text evidence="4">The sequence shown here is derived from an EMBL/GenBank/DDBJ whole genome shotgun (WGS) entry which is preliminary data.</text>
</comment>
<proteinExistence type="predicted"/>
<dbReference type="InterPro" id="IPR043128">
    <property type="entry name" value="Rev_trsase/Diguanyl_cyclase"/>
</dbReference>
<dbReference type="InterPro" id="IPR050469">
    <property type="entry name" value="Diguanylate_Cyclase"/>
</dbReference>
<sequence>MNARESREEPRPVTASPAVLDTDRYLRGMERLLHAVQELSLARTLPDVQVIVRTVARDLTGCDGATFVLRDGPYCHYADEDAIEPLWKGKRFPQEICISGWVMTNKSPVVIPDIFADERIPQEAYRPTFVKSLAMVPIRTLDPIGAIGNYWADHRQPSAEDLRLLQALADSTSIAMENVQVYAELEQRVQERTLALARANQEIEILSVTDELTGLHNRRGFYKLAEEVLSSGQRCLLAFIDVDGLKRVNDTLGHAAGDALIIGVAETLRQGFRRSDIIARMGGDEFCVLAIDPVAGADELRAAFQARIDDFNARSNAPYRLSASIGMIEPSAADAGTLDRLIAEADKLMYSEKQGKRRRH</sequence>
<evidence type="ECO:0000256" key="1">
    <source>
        <dbReference type="ARBA" id="ARBA00012528"/>
    </source>
</evidence>
<evidence type="ECO:0000313" key="5">
    <source>
        <dbReference type="Proteomes" id="UP000284605"/>
    </source>
</evidence>
<dbReference type="OrthoDB" id="9793210at2"/>
<dbReference type="PANTHER" id="PTHR45138:SF9">
    <property type="entry name" value="DIGUANYLATE CYCLASE DGCM-RELATED"/>
    <property type="match status" value="1"/>
</dbReference>
<dbReference type="Proteomes" id="UP000284605">
    <property type="component" value="Unassembled WGS sequence"/>
</dbReference>
<dbReference type="EMBL" id="QYUK01000011">
    <property type="protein sequence ID" value="RJF87968.1"/>
    <property type="molecule type" value="Genomic_DNA"/>
</dbReference>
<organism evidence="4 5">
    <name type="scientific">Oleomonas cavernae</name>
    <dbReference type="NCBI Taxonomy" id="2320859"/>
    <lineage>
        <taxon>Bacteria</taxon>
        <taxon>Pseudomonadati</taxon>
        <taxon>Pseudomonadota</taxon>
        <taxon>Alphaproteobacteria</taxon>
        <taxon>Acetobacterales</taxon>
        <taxon>Acetobacteraceae</taxon>
        <taxon>Oleomonas</taxon>
    </lineage>
</organism>
<accession>A0A418WDD1</accession>
<evidence type="ECO:0000313" key="4">
    <source>
        <dbReference type="EMBL" id="RJF87968.1"/>
    </source>
</evidence>
<dbReference type="AlphaFoldDB" id="A0A418WDD1"/>
<keyword evidence="5" id="KW-1185">Reference proteome</keyword>
<reference evidence="4 5" key="1">
    <citation type="submission" date="2018-09" db="EMBL/GenBank/DDBJ databases">
        <authorList>
            <person name="Zhu H."/>
        </authorList>
    </citation>
    <scope>NUCLEOTIDE SEQUENCE [LARGE SCALE GENOMIC DNA]</scope>
    <source>
        <strain evidence="4 5">K1W22B-8</strain>
    </source>
</reference>
<dbReference type="InterPro" id="IPR003018">
    <property type="entry name" value="GAF"/>
</dbReference>
<dbReference type="GO" id="GO:0043709">
    <property type="term" value="P:cell adhesion involved in single-species biofilm formation"/>
    <property type="evidence" value="ECO:0007669"/>
    <property type="project" value="TreeGrafter"/>
</dbReference>
<dbReference type="PANTHER" id="PTHR45138">
    <property type="entry name" value="REGULATORY COMPONENTS OF SENSORY TRANSDUCTION SYSTEM"/>
    <property type="match status" value="1"/>
</dbReference>
<protein>
    <recommendedName>
        <fullName evidence="1">diguanylate cyclase</fullName>
        <ecNumber evidence="1">2.7.7.65</ecNumber>
    </recommendedName>
</protein>
<dbReference type="GO" id="GO:0005886">
    <property type="term" value="C:plasma membrane"/>
    <property type="evidence" value="ECO:0007669"/>
    <property type="project" value="TreeGrafter"/>
</dbReference>
<dbReference type="SMART" id="SM00267">
    <property type="entry name" value="GGDEF"/>
    <property type="match status" value="1"/>
</dbReference>
<dbReference type="NCBIfam" id="TIGR00254">
    <property type="entry name" value="GGDEF"/>
    <property type="match status" value="1"/>
</dbReference>
<dbReference type="Pfam" id="PF00990">
    <property type="entry name" value="GGDEF"/>
    <property type="match status" value="1"/>
</dbReference>
<dbReference type="Gene3D" id="3.30.70.270">
    <property type="match status" value="1"/>
</dbReference>
<name>A0A418WDD1_9PROT</name>
<dbReference type="SMART" id="SM00065">
    <property type="entry name" value="GAF"/>
    <property type="match status" value="1"/>
</dbReference>
<comment type="catalytic activity">
    <reaction evidence="2">
        <text>2 GTP = 3',3'-c-di-GMP + 2 diphosphate</text>
        <dbReference type="Rhea" id="RHEA:24898"/>
        <dbReference type="ChEBI" id="CHEBI:33019"/>
        <dbReference type="ChEBI" id="CHEBI:37565"/>
        <dbReference type="ChEBI" id="CHEBI:58805"/>
        <dbReference type="EC" id="2.7.7.65"/>
    </reaction>
</comment>
<dbReference type="InterPro" id="IPR029016">
    <property type="entry name" value="GAF-like_dom_sf"/>
</dbReference>
<dbReference type="GO" id="GO:0052621">
    <property type="term" value="F:diguanylate cyclase activity"/>
    <property type="evidence" value="ECO:0007669"/>
    <property type="project" value="UniProtKB-EC"/>
</dbReference>
<dbReference type="InterPro" id="IPR029787">
    <property type="entry name" value="Nucleotide_cyclase"/>
</dbReference>
<dbReference type="SUPFAM" id="SSF55781">
    <property type="entry name" value="GAF domain-like"/>
    <property type="match status" value="1"/>
</dbReference>
<dbReference type="PROSITE" id="PS50887">
    <property type="entry name" value="GGDEF"/>
    <property type="match status" value="1"/>
</dbReference>
<dbReference type="CDD" id="cd01949">
    <property type="entry name" value="GGDEF"/>
    <property type="match status" value="1"/>
</dbReference>
<dbReference type="GO" id="GO:1902201">
    <property type="term" value="P:negative regulation of bacterial-type flagellum-dependent cell motility"/>
    <property type="evidence" value="ECO:0007669"/>
    <property type="project" value="TreeGrafter"/>
</dbReference>
<feature type="domain" description="GGDEF" evidence="3">
    <location>
        <begin position="233"/>
        <end position="360"/>
    </location>
</feature>